<gene>
    <name evidence="2" type="ORF">GOCE00092_LOCUS26716</name>
</gene>
<feature type="compositionally biased region" description="Polar residues" evidence="1">
    <location>
        <begin position="51"/>
        <end position="62"/>
    </location>
</feature>
<name>A0A7S1VTE6_9STRA</name>
<evidence type="ECO:0000256" key="1">
    <source>
        <dbReference type="SAM" id="MobiDB-lite"/>
    </source>
</evidence>
<feature type="region of interest" description="Disordered" evidence="1">
    <location>
        <begin position="1"/>
        <end position="82"/>
    </location>
</feature>
<accession>A0A7S1VTE6</accession>
<feature type="region of interest" description="Disordered" evidence="1">
    <location>
        <begin position="129"/>
        <end position="149"/>
    </location>
</feature>
<dbReference type="AlphaFoldDB" id="A0A7S1VTE6"/>
<evidence type="ECO:0000313" key="2">
    <source>
        <dbReference type="EMBL" id="CAD9310844.1"/>
    </source>
</evidence>
<proteinExistence type="predicted"/>
<sequence>MSEDPITDLKPNENRRSNVTATMEDTSSSSRDDERRQVPPTVLERLDSAKSWCSEQRGSTRLLQPIGGPKAAETSVEEPPKVPLVEDERVSFREALGLSPSKKSFESVASSTSARRLLLQRLNDISDKEEGETLILSSSNKPSSGREGL</sequence>
<organism evidence="2">
    <name type="scientific">Grammatophora oceanica</name>
    <dbReference type="NCBI Taxonomy" id="210454"/>
    <lineage>
        <taxon>Eukaryota</taxon>
        <taxon>Sar</taxon>
        <taxon>Stramenopiles</taxon>
        <taxon>Ochrophyta</taxon>
        <taxon>Bacillariophyta</taxon>
        <taxon>Fragilariophyceae</taxon>
        <taxon>Fragilariophycidae</taxon>
        <taxon>Rhabdonematales</taxon>
        <taxon>Grammatophoraceae</taxon>
        <taxon>Grammatophora</taxon>
    </lineage>
</organism>
<protein>
    <submittedName>
        <fullName evidence="2">Uncharacterized protein</fullName>
    </submittedName>
</protein>
<dbReference type="EMBL" id="HBGK01050740">
    <property type="protein sequence ID" value="CAD9310844.1"/>
    <property type="molecule type" value="Transcribed_RNA"/>
</dbReference>
<reference evidence="2" key="1">
    <citation type="submission" date="2021-01" db="EMBL/GenBank/DDBJ databases">
        <authorList>
            <person name="Corre E."/>
            <person name="Pelletier E."/>
            <person name="Niang G."/>
            <person name="Scheremetjew M."/>
            <person name="Finn R."/>
            <person name="Kale V."/>
            <person name="Holt S."/>
            <person name="Cochrane G."/>
            <person name="Meng A."/>
            <person name="Brown T."/>
            <person name="Cohen L."/>
        </authorList>
    </citation>
    <scope>NUCLEOTIDE SEQUENCE</scope>
    <source>
        <strain evidence="2">CCMP 410</strain>
    </source>
</reference>